<comment type="caution">
    <text evidence="1">The sequence shown here is derived from an EMBL/GenBank/DDBJ whole genome shotgun (WGS) entry which is preliminary data.</text>
</comment>
<organism evidence="1 2">
    <name type="scientific">Linum tenue</name>
    <dbReference type="NCBI Taxonomy" id="586396"/>
    <lineage>
        <taxon>Eukaryota</taxon>
        <taxon>Viridiplantae</taxon>
        <taxon>Streptophyta</taxon>
        <taxon>Embryophyta</taxon>
        <taxon>Tracheophyta</taxon>
        <taxon>Spermatophyta</taxon>
        <taxon>Magnoliopsida</taxon>
        <taxon>eudicotyledons</taxon>
        <taxon>Gunneridae</taxon>
        <taxon>Pentapetalae</taxon>
        <taxon>rosids</taxon>
        <taxon>fabids</taxon>
        <taxon>Malpighiales</taxon>
        <taxon>Linaceae</taxon>
        <taxon>Linum</taxon>
    </lineage>
</organism>
<evidence type="ECO:0000313" key="1">
    <source>
        <dbReference type="EMBL" id="CAI0468373.1"/>
    </source>
</evidence>
<dbReference type="Gene3D" id="3.80.10.10">
    <property type="entry name" value="Ribonuclease Inhibitor"/>
    <property type="match status" value="1"/>
</dbReference>
<dbReference type="PANTHER" id="PTHR34145">
    <property type="entry name" value="OS02G0105600 PROTEIN"/>
    <property type="match status" value="1"/>
</dbReference>
<name>A0AAV0PAV9_9ROSI</name>
<dbReference type="SUPFAM" id="SSF52058">
    <property type="entry name" value="L domain-like"/>
    <property type="match status" value="1"/>
</dbReference>
<protein>
    <submittedName>
        <fullName evidence="1">Uncharacterized protein</fullName>
    </submittedName>
</protein>
<evidence type="ECO:0000313" key="2">
    <source>
        <dbReference type="Proteomes" id="UP001154282"/>
    </source>
</evidence>
<dbReference type="InterPro" id="IPR053772">
    <property type="entry name" value="At1g61320/At1g61330-like"/>
</dbReference>
<keyword evidence="2" id="KW-1185">Reference proteome</keyword>
<dbReference type="PANTHER" id="PTHR34145:SF28">
    <property type="entry name" value="F-BOX DOMAIN-CONTAINING PROTEIN"/>
    <property type="match status" value="1"/>
</dbReference>
<sequence>MPVPNWSGTKYVTLSGCHLTSAPAASLSSLASLHLVNVSLSEQTLQSFLSNAPRLLTLYLDRIFGVDKLEVVSSPLILHLCLYDIYSDGTPELFRRSRHCFKKMRSVRISSPHLRSLNLCAGLEELEIDAPNLAILSWTVHSGDPFTKVNVINLASDCRCRAGVLSYRELNPQWLRQSLSTTFTQFHRLRLVSGFKFPPSPQQVSLELTHAECAFRPPKIDHVQYEPYWWGICDMEEAGGFLNHLFWVCRPKFVSIVNLNINLIAECMCQEYLKIKSTDAVNSAASWSRHLKDRKIENDTTGEMMEISRDVIPTLAKREKVKFMLVWC</sequence>
<dbReference type="EMBL" id="CAMGYJ010000008">
    <property type="protein sequence ID" value="CAI0468373.1"/>
    <property type="molecule type" value="Genomic_DNA"/>
</dbReference>
<dbReference type="AlphaFoldDB" id="A0AAV0PAV9"/>
<gene>
    <name evidence="1" type="ORF">LITE_LOCUS37779</name>
</gene>
<reference evidence="1" key="1">
    <citation type="submission" date="2022-08" db="EMBL/GenBank/DDBJ databases">
        <authorList>
            <person name="Gutierrez-Valencia J."/>
        </authorList>
    </citation>
    <scope>NUCLEOTIDE SEQUENCE</scope>
</reference>
<accession>A0AAV0PAV9</accession>
<proteinExistence type="predicted"/>
<dbReference type="Proteomes" id="UP001154282">
    <property type="component" value="Unassembled WGS sequence"/>
</dbReference>
<dbReference type="InterPro" id="IPR032675">
    <property type="entry name" value="LRR_dom_sf"/>
</dbReference>